<protein>
    <submittedName>
        <fullName evidence="2">Pyridoxamine 5'-phosphate oxidase family protein</fullName>
    </submittedName>
</protein>
<name>A0A926VC64_9CYAN</name>
<dbReference type="AlphaFoldDB" id="A0A926VC64"/>
<dbReference type="RefSeq" id="WP_190461517.1">
    <property type="nucleotide sequence ID" value="NZ_JACJPW010000003.1"/>
</dbReference>
<dbReference type="PANTHER" id="PTHR39336">
    <property type="entry name" value="PYRIDOXAMINE PHOSPHATE OXIDASE FAMILY PROTEIN (AFU_ORTHOLOGUE AFUA_6G11440)"/>
    <property type="match status" value="1"/>
</dbReference>
<organism evidence="2 3">
    <name type="scientific">Aerosakkonema funiforme FACHB-1375</name>
    <dbReference type="NCBI Taxonomy" id="2949571"/>
    <lineage>
        <taxon>Bacteria</taxon>
        <taxon>Bacillati</taxon>
        <taxon>Cyanobacteriota</taxon>
        <taxon>Cyanophyceae</taxon>
        <taxon>Oscillatoriophycideae</taxon>
        <taxon>Aerosakkonematales</taxon>
        <taxon>Aerosakkonemataceae</taxon>
        <taxon>Aerosakkonema</taxon>
    </lineage>
</organism>
<dbReference type="Gene3D" id="2.30.110.10">
    <property type="entry name" value="Electron Transport, Fmn-binding Protein, Chain A"/>
    <property type="match status" value="1"/>
</dbReference>
<accession>A0A926VC64</accession>
<reference evidence="2" key="2">
    <citation type="submission" date="2020-08" db="EMBL/GenBank/DDBJ databases">
        <authorList>
            <person name="Chen M."/>
            <person name="Teng W."/>
            <person name="Zhao L."/>
            <person name="Hu C."/>
            <person name="Zhou Y."/>
            <person name="Han B."/>
            <person name="Song L."/>
            <person name="Shu W."/>
        </authorList>
    </citation>
    <scope>NUCLEOTIDE SEQUENCE</scope>
    <source>
        <strain evidence="2">FACHB-1375</strain>
    </source>
</reference>
<reference evidence="2" key="1">
    <citation type="journal article" date="2015" name="ISME J.">
        <title>Draft Genome Sequence of Streptomyces incarnatus NRRL8089, which Produces the Nucleoside Antibiotic Sinefungin.</title>
        <authorList>
            <person name="Oshima K."/>
            <person name="Hattori M."/>
            <person name="Shimizu H."/>
            <person name="Fukuda K."/>
            <person name="Nemoto M."/>
            <person name="Inagaki K."/>
            <person name="Tamura T."/>
        </authorList>
    </citation>
    <scope>NUCLEOTIDE SEQUENCE</scope>
    <source>
        <strain evidence="2">FACHB-1375</strain>
    </source>
</reference>
<evidence type="ECO:0000259" key="1">
    <source>
        <dbReference type="Pfam" id="PF01243"/>
    </source>
</evidence>
<dbReference type="InterPro" id="IPR012349">
    <property type="entry name" value="Split_barrel_FMN-bd"/>
</dbReference>
<dbReference type="InterPro" id="IPR011576">
    <property type="entry name" value="Pyridox_Oxase_N"/>
</dbReference>
<feature type="domain" description="Pyridoxamine 5'-phosphate oxidase N-terminal" evidence="1">
    <location>
        <begin position="8"/>
        <end position="139"/>
    </location>
</feature>
<sequence length="189" mass="21725">MAKFYSELNEELRRFIEQQKIFFTATAPKSGRINLSPKGRDTFRCIDNKTAAYLDLTGSGNETAAHLNSYPDIGNEDNARMTVMFCSFDEKPLILRLYGRGRVIGPRHQEWDKFYSLFEPTPGERQIIVLDIESVQTSCGFGVPIYELKEERRTLVDWAEKKGKEGIVAYWREKNQKSIDGLPTKIFGD</sequence>
<dbReference type="SUPFAM" id="SSF50475">
    <property type="entry name" value="FMN-binding split barrel"/>
    <property type="match status" value="1"/>
</dbReference>
<dbReference type="Pfam" id="PF01243">
    <property type="entry name" value="PNPOx_N"/>
    <property type="match status" value="1"/>
</dbReference>
<comment type="caution">
    <text evidence="2">The sequence shown here is derived from an EMBL/GenBank/DDBJ whole genome shotgun (WGS) entry which is preliminary data.</text>
</comment>
<proteinExistence type="predicted"/>
<keyword evidence="3" id="KW-1185">Reference proteome</keyword>
<evidence type="ECO:0000313" key="2">
    <source>
        <dbReference type="EMBL" id="MBD2179879.1"/>
    </source>
</evidence>
<dbReference type="PANTHER" id="PTHR39336:SF1">
    <property type="entry name" value="PYRIDOXAMINE PHOSPHATE OXIDASE FAMILY PROTEIN (AFU_ORTHOLOGUE AFUA_6G11440)"/>
    <property type="match status" value="1"/>
</dbReference>
<dbReference type="Proteomes" id="UP000641646">
    <property type="component" value="Unassembled WGS sequence"/>
</dbReference>
<evidence type="ECO:0000313" key="3">
    <source>
        <dbReference type="Proteomes" id="UP000641646"/>
    </source>
</evidence>
<gene>
    <name evidence="2" type="ORF">H6G03_01925</name>
</gene>
<dbReference type="EMBL" id="JACJPW010000003">
    <property type="protein sequence ID" value="MBD2179879.1"/>
    <property type="molecule type" value="Genomic_DNA"/>
</dbReference>